<accession>A0A183GE19</accession>
<reference evidence="1 2" key="1">
    <citation type="submission" date="2018-11" db="EMBL/GenBank/DDBJ databases">
        <authorList>
            <consortium name="Pathogen Informatics"/>
        </authorList>
    </citation>
    <scope>NUCLEOTIDE SEQUENCE [LARGE SCALE GENOMIC DNA]</scope>
</reference>
<accession>A0A3P8BRS3</accession>
<proteinExistence type="predicted"/>
<organism evidence="2 3">
    <name type="scientific">Heligmosomoides polygyrus</name>
    <name type="common">Parasitic roundworm</name>
    <dbReference type="NCBI Taxonomy" id="6339"/>
    <lineage>
        <taxon>Eukaryota</taxon>
        <taxon>Metazoa</taxon>
        <taxon>Ecdysozoa</taxon>
        <taxon>Nematoda</taxon>
        <taxon>Chromadorea</taxon>
        <taxon>Rhabditida</taxon>
        <taxon>Rhabditina</taxon>
        <taxon>Rhabditomorpha</taxon>
        <taxon>Strongyloidea</taxon>
        <taxon>Heligmosomidae</taxon>
        <taxon>Heligmosomoides</taxon>
    </lineage>
</organism>
<dbReference type="WBParaSite" id="HPBE_0002053901-mRNA-1">
    <property type="protein sequence ID" value="HPBE_0002053901-mRNA-1"/>
    <property type="gene ID" value="HPBE_0002053901"/>
</dbReference>
<reference evidence="3" key="2">
    <citation type="submission" date="2019-09" db="UniProtKB">
        <authorList>
            <consortium name="WormBaseParasite"/>
        </authorList>
    </citation>
    <scope>IDENTIFICATION</scope>
</reference>
<evidence type="ECO:0000313" key="2">
    <source>
        <dbReference type="Proteomes" id="UP000050761"/>
    </source>
</evidence>
<name>A0A183GE19_HELPZ</name>
<dbReference type="EMBL" id="UZAH01032231">
    <property type="protein sequence ID" value="VDP20550.1"/>
    <property type="molecule type" value="Genomic_DNA"/>
</dbReference>
<evidence type="ECO:0000313" key="1">
    <source>
        <dbReference type="EMBL" id="VDP20550.1"/>
    </source>
</evidence>
<sequence length="173" mass="20018">MYLVREVNTANPLEPKLNRRQRAAWEAFKDIEDVVGKAKNIQLRVHLFDSAALPAALQKQDENAISVTHRGIERTMLGEARLKQVKNALRVARARILRCALARCRDESRRCCARSSNSMINWERGDSADVIHVKIIDQCYLQLCETDYLTHHYLFFSNETRIFLGENTRFGRT</sequence>
<evidence type="ECO:0000313" key="3">
    <source>
        <dbReference type="WBParaSite" id="HPBE_0002053901-mRNA-1"/>
    </source>
</evidence>
<protein>
    <submittedName>
        <fullName evidence="3">Transposase</fullName>
    </submittedName>
</protein>
<gene>
    <name evidence="1" type="ORF">HPBE_LOCUS20538</name>
</gene>
<keyword evidence="2" id="KW-1185">Reference proteome</keyword>
<dbReference type="Proteomes" id="UP000050761">
    <property type="component" value="Unassembled WGS sequence"/>
</dbReference>
<dbReference type="OrthoDB" id="5824068at2759"/>
<dbReference type="AlphaFoldDB" id="A0A183GE19"/>